<dbReference type="VEuPathDB" id="FungiDB:SeMB42_g03626"/>
<comment type="caution">
    <text evidence="3">The sequence shown here is derived from an EMBL/GenBank/DDBJ whole genome shotgun (WGS) entry which is preliminary data.</text>
</comment>
<feature type="compositionally biased region" description="Low complexity" evidence="1">
    <location>
        <begin position="438"/>
        <end position="452"/>
    </location>
</feature>
<name>A0A507C5F5_9FUNG</name>
<sequence>MAATTACSIKVTVVMCLLWMVFLSASAAGNSEEDELAQHFKECGAYANRHLLVANRGMFMKFLDHVKRMAATFEPIYDNLGPKLERSDYSVVKKDLEDLKYLRILVTTEKLPWANHDFPSQKRHPHRKDYSDHKGRYHAYSNLFTECVKLFRKHMDNVFDELDQAFVKDEYDMKTVIRIISNELYIWDNYPNEWTEPYSSRQREKDVFSRYSLICKQWLLYINQRGYTSLLHESLKALQDEARQGTTNHGNQNSVVTSGVAEPIASNQQWPLFTSDGYAGTSYGYTHADRPDFENIGDIVGTSLSLSSRANDYMASNQQWPPATNDGYAGMNGFKYEDGSDFGSIPNSDLGDFVDTTTTRHYDGLTEYDPSQNFQPDYDAPYFGDYSSTEAPTRMADVTADDYAKPSSPYAGTSTPTSYDPADPVSLYPGVGTPYPHTPYAPAGPSSPYAGTRTPNTFPTSDPANPPSGSRRLKRRFARFRS</sequence>
<gene>
    <name evidence="3" type="ORF">SeLEV6574_g08005</name>
</gene>
<dbReference type="AlphaFoldDB" id="A0A507C5F5"/>
<evidence type="ECO:0000313" key="3">
    <source>
        <dbReference type="EMBL" id="TPX36790.1"/>
    </source>
</evidence>
<organism evidence="3 4">
    <name type="scientific">Synchytrium endobioticum</name>
    <dbReference type="NCBI Taxonomy" id="286115"/>
    <lineage>
        <taxon>Eukaryota</taxon>
        <taxon>Fungi</taxon>
        <taxon>Fungi incertae sedis</taxon>
        <taxon>Chytridiomycota</taxon>
        <taxon>Chytridiomycota incertae sedis</taxon>
        <taxon>Chytridiomycetes</taxon>
        <taxon>Synchytriales</taxon>
        <taxon>Synchytriaceae</taxon>
        <taxon>Synchytrium</taxon>
    </lineage>
</organism>
<dbReference type="EMBL" id="QEAM01000680">
    <property type="protein sequence ID" value="TPX36790.1"/>
    <property type="molecule type" value="Genomic_DNA"/>
</dbReference>
<feature type="compositionally biased region" description="Polar residues" evidence="1">
    <location>
        <begin position="453"/>
        <end position="463"/>
    </location>
</feature>
<dbReference type="Proteomes" id="UP000320475">
    <property type="component" value="Unassembled WGS sequence"/>
</dbReference>
<reference evidence="3 4" key="1">
    <citation type="journal article" date="2019" name="Sci. Rep.">
        <title>Comparative genomics of chytrid fungi reveal insights into the obligate biotrophic and pathogenic lifestyle of Synchytrium endobioticum.</title>
        <authorList>
            <person name="van de Vossenberg B.T.L.H."/>
            <person name="Warris S."/>
            <person name="Nguyen H.D.T."/>
            <person name="van Gent-Pelzer M.P.E."/>
            <person name="Joly D.L."/>
            <person name="van de Geest H.C."/>
            <person name="Bonants P.J.M."/>
            <person name="Smith D.S."/>
            <person name="Levesque C.A."/>
            <person name="van der Lee T.A.J."/>
        </authorList>
    </citation>
    <scope>NUCLEOTIDE SEQUENCE [LARGE SCALE GENOMIC DNA]</scope>
    <source>
        <strain evidence="3 4">LEV6574</strain>
    </source>
</reference>
<evidence type="ECO:0000256" key="1">
    <source>
        <dbReference type="SAM" id="MobiDB-lite"/>
    </source>
</evidence>
<feature type="region of interest" description="Disordered" evidence="1">
    <location>
        <begin position="405"/>
        <end position="482"/>
    </location>
</feature>
<proteinExistence type="predicted"/>
<feature type="chain" id="PRO_5021256597" evidence="2">
    <location>
        <begin position="28"/>
        <end position="482"/>
    </location>
</feature>
<keyword evidence="2" id="KW-0732">Signal</keyword>
<feature type="signal peptide" evidence="2">
    <location>
        <begin position="1"/>
        <end position="27"/>
    </location>
</feature>
<evidence type="ECO:0000313" key="4">
    <source>
        <dbReference type="Proteomes" id="UP000320475"/>
    </source>
</evidence>
<protein>
    <submittedName>
        <fullName evidence="3">Uncharacterized protein</fullName>
    </submittedName>
</protein>
<accession>A0A507C5F5</accession>
<feature type="compositionally biased region" description="Basic residues" evidence="1">
    <location>
        <begin position="471"/>
        <end position="482"/>
    </location>
</feature>
<evidence type="ECO:0000256" key="2">
    <source>
        <dbReference type="SAM" id="SignalP"/>
    </source>
</evidence>